<organism evidence="1 2">
    <name type="scientific">Trichocoleus desertorum GB2-A4</name>
    <dbReference type="NCBI Taxonomy" id="2933944"/>
    <lineage>
        <taxon>Bacteria</taxon>
        <taxon>Bacillati</taxon>
        <taxon>Cyanobacteriota</taxon>
        <taxon>Cyanophyceae</taxon>
        <taxon>Leptolyngbyales</taxon>
        <taxon>Trichocoleusaceae</taxon>
        <taxon>Trichocoleus</taxon>
    </lineage>
</organism>
<dbReference type="Proteomes" id="UP001464891">
    <property type="component" value="Unassembled WGS sequence"/>
</dbReference>
<evidence type="ECO:0000313" key="2">
    <source>
        <dbReference type="Proteomes" id="UP001464891"/>
    </source>
</evidence>
<dbReference type="InterPro" id="IPR029068">
    <property type="entry name" value="Glyas_Bleomycin-R_OHBP_Dase"/>
</dbReference>
<comment type="caution">
    <text evidence="1">The sequence shown here is derived from an EMBL/GenBank/DDBJ whole genome shotgun (WGS) entry which is preliminary data.</text>
</comment>
<dbReference type="RefSeq" id="WP_190440090.1">
    <property type="nucleotide sequence ID" value="NZ_JAMPKM010000014.1"/>
</dbReference>
<dbReference type="Gene3D" id="3.10.180.10">
    <property type="entry name" value="2,3-Dihydroxybiphenyl 1,2-Dioxygenase, domain 1"/>
    <property type="match status" value="1"/>
</dbReference>
<evidence type="ECO:0000313" key="1">
    <source>
        <dbReference type="EMBL" id="MEP0819396.1"/>
    </source>
</evidence>
<keyword evidence="2" id="KW-1185">Reference proteome</keyword>
<proteinExistence type="predicted"/>
<sequence>MLHHLSVSVKNPQHVASVLAEVLQGRMMPFPPNPGSYIVFAADEFGTGIELYPLGSELIPDAWEGQAGFQLNEQQSSQYTPVHAAFSVSLSLEEIERIGEREGWRVLPANRDGLFDVVEFWVENRLMLEFFTPAMAQKYMDVFSPAGIEQAAQQFVTTAEARR</sequence>
<name>A0ABV0JEC5_9CYAN</name>
<evidence type="ECO:0008006" key="3">
    <source>
        <dbReference type="Google" id="ProtNLM"/>
    </source>
</evidence>
<reference evidence="1 2" key="1">
    <citation type="submission" date="2022-04" db="EMBL/GenBank/DDBJ databases">
        <title>Positive selection, recombination, and allopatry shape intraspecific diversity of widespread and dominant cyanobacteria.</title>
        <authorList>
            <person name="Wei J."/>
            <person name="Shu W."/>
            <person name="Hu C."/>
        </authorList>
    </citation>
    <scope>NUCLEOTIDE SEQUENCE [LARGE SCALE GENOMIC DNA]</scope>
    <source>
        <strain evidence="1 2">GB2-A4</strain>
    </source>
</reference>
<accession>A0ABV0JEC5</accession>
<dbReference type="EMBL" id="JAMPKM010000014">
    <property type="protein sequence ID" value="MEP0819396.1"/>
    <property type="molecule type" value="Genomic_DNA"/>
</dbReference>
<gene>
    <name evidence="1" type="ORF">NC998_20050</name>
</gene>
<protein>
    <recommendedName>
        <fullName evidence="3">VOC domain-containing protein</fullName>
    </recommendedName>
</protein>